<dbReference type="InterPro" id="IPR039420">
    <property type="entry name" value="WalR-like"/>
</dbReference>
<evidence type="ECO:0000313" key="6">
    <source>
        <dbReference type="EMBL" id="SFG31289.1"/>
    </source>
</evidence>
<proteinExistence type="predicted"/>
<dbReference type="Proteomes" id="UP000198623">
    <property type="component" value="Unassembled WGS sequence"/>
</dbReference>
<dbReference type="PROSITE" id="PS00622">
    <property type="entry name" value="HTH_LUXR_1"/>
    <property type="match status" value="1"/>
</dbReference>
<dbReference type="SUPFAM" id="SSF52172">
    <property type="entry name" value="CheY-like"/>
    <property type="match status" value="1"/>
</dbReference>
<dbReference type="Pfam" id="PF00196">
    <property type="entry name" value="GerE"/>
    <property type="match status" value="1"/>
</dbReference>
<sequence length="221" mass="24368">MKTAKVLLVDDHDIVREGFKQLLDSHPQIEIIAQANNSHEAFQVYKKTNPDIVIMDLSMPADSESLDSNGAQGGIEAIQRILKYDSNAKVIVLTVWESNPYPKTLVKLGVKGYLTKRCAPEELIKAVLAVYLGGSHFAESIKAIINDGDAVEDNPVNLLTKREIEIFTLLAEGQTATQIADSIFLSHKTVHAHRANIMRKLSLSNNSDIVHLAIRHGVVKP</sequence>
<dbReference type="PROSITE" id="PS50043">
    <property type="entry name" value="HTH_LUXR_2"/>
    <property type="match status" value="1"/>
</dbReference>
<dbReference type="EMBL" id="FOOU01000005">
    <property type="protein sequence ID" value="SFG31289.1"/>
    <property type="molecule type" value="Genomic_DNA"/>
</dbReference>
<evidence type="ECO:0000313" key="7">
    <source>
        <dbReference type="Proteomes" id="UP000198623"/>
    </source>
</evidence>
<dbReference type="InterPro" id="IPR016032">
    <property type="entry name" value="Sig_transdc_resp-reg_C-effctor"/>
</dbReference>
<dbReference type="InterPro" id="IPR058245">
    <property type="entry name" value="NreC/VraR/RcsB-like_REC"/>
</dbReference>
<organism evidence="6 7">
    <name type="scientific">Neptunomonas qingdaonensis</name>
    <dbReference type="NCBI Taxonomy" id="1045558"/>
    <lineage>
        <taxon>Bacteria</taxon>
        <taxon>Pseudomonadati</taxon>
        <taxon>Pseudomonadota</taxon>
        <taxon>Gammaproteobacteria</taxon>
        <taxon>Oceanospirillales</taxon>
        <taxon>Oceanospirillaceae</taxon>
        <taxon>Neptunomonas</taxon>
    </lineage>
</organism>
<dbReference type="SMART" id="SM00448">
    <property type="entry name" value="REC"/>
    <property type="match status" value="1"/>
</dbReference>
<dbReference type="CDD" id="cd17535">
    <property type="entry name" value="REC_NarL-like"/>
    <property type="match status" value="1"/>
</dbReference>
<dbReference type="GO" id="GO:0006355">
    <property type="term" value="P:regulation of DNA-templated transcription"/>
    <property type="evidence" value="ECO:0007669"/>
    <property type="project" value="InterPro"/>
</dbReference>
<dbReference type="InterPro" id="IPR011006">
    <property type="entry name" value="CheY-like_superfamily"/>
</dbReference>
<dbReference type="OrthoDB" id="9796655at2"/>
<dbReference type="InterPro" id="IPR000792">
    <property type="entry name" value="Tscrpt_reg_LuxR_C"/>
</dbReference>
<accession>A0A1I2QVK9</accession>
<evidence type="ECO:0000256" key="1">
    <source>
        <dbReference type="ARBA" id="ARBA00022553"/>
    </source>
</evidence>
<dbReference type="Pfam" id="PF00072">
    <property type="entry name" value="Response_reg"/>
    <property type="match status" value="1"/>
</dbReference>
<dbReference type="SMART" id="SM00421">
    <property type="entry name" value="HTH_LUXR"/>
    <property type="match status" value="1"/>
</dbReference>
<gene>
    <name evidence="6" type="ORF">SAMN05216175_105119</name>
</gene>
<reference evidence="7" key="1">
    <citation type="submission" date="2016-10" db="EMBL/GenBank/DDBJ databases">
        <authorList>
            <person name="Varghese N."/>
            <person name="Submissions S."/>
        </authorList>
    </citation>
    <scope>NUCLEOTIDE SEQUENCE [LARGE SCALE GENOMIC DNA]</scope>
    <source>
        <strain evidence="7">CGMCC 1.10971</strain>
    </source>
</reference>
<dbReference type="AlphaFoldDB" id="A0A1I2QVK9"/>
<feature type="domain" description="HTH luxR-type" evidence="4">
    <location>
        <begin position="152"/>
        <end position="217"/>
    </location>
</feature>
<feature type="domain" description="Response regulatory" evidence="5">
    <location>
        <begin position="5"/>
        <end position="131"/>
    </location>
</feature>
<keyword evidence="2" id="KW-0238">DNA-binding</keyword>
<evidence type="ECO:0000256" key="3">
    <source>
        <dbReference type="PROSITE-ProRule" id="PRU00169"/>
    </source>
</evidence>
<dbReference type="Gene3D" id="3.40.50.2300">
    <property type="match status" value="1"/>
</dbReference>
<feature type="modified residue" description="4-aspartylphosphate" evidence="3">
    <location>
        <position position="56"/>
    </location>
</feature>
<protein>
    <submittedName>
        <fullName evidence="6">Two-component system, NarL family, uhpT operon response regulator UhpA/two-component system, NarL family, invasion response regulator UvrY</fullName>
    </submittedName>
</protein>
<dbReference type="PRINTS" id="PR00038">
    <property type="entry name" value="HTHLUXR"/>
</dbReference>
<keyword evidence="1 3" id="KW-0597">Phosphoprotein</keyword>
<evidence type="ECO:0000259" key="4">
    <source>
        <dbReference type="PROSITE" id="PS50043"/>
    </source>
</evidence>
<dbReference type="InterPro" id="IPR001789">
    <property type="entry name" value="Sig_transdc_resp-reg_receiver"/>
</dbReference>
<name>A0A1I2QVK9_9GAMM</name>
<dbReference type="GO" id="GO:0003677">
    <property type="term" value="F:DNA binding"/>
    <property type="evidence" value="ECO:0007669"/>
    <property type="project" value="UniProtKB-KW"/>
</dbReference>
<dbReference type="RefSeq" id="WP_090727107.1">
    <property type="nucleotide sequence ID" value="NZ_FOOU01000005.1"/>
</dbReference>
<dbReference type="PROSITE" id="PS50110">
    <property type="entry name" value="RESPONSE_REGULATORY"/>
    <property type="match status" value="1"/>
</dbReference>
<evidence type="ECO:0000256" key="2">
    <source>
        <dbReference type="ARBA" id="ARBA00023125"/>
    </source>
</evidence>
<dbReference type="STRING" id="1045558.SAMN05216175_105119"/>
<evidence type="ECO:0000259" key="5">
    <source>
        <dbReference type="PROSITE" id="PS50110"/>
    </source>
</evidence>
<dbReference type="CDD" id="cd06170">
    <property type="entry name" value="LuxR_C_like"/>
    <property type="match status" value="1"/>
</dbReference>
<keyword evidence="7" id="KW-1185">Reference proteome</keyword>
<dbReference type="GO" id="GO:0000160">
    <property type="term" value="P:phosphorelay signal transduction system"/>
    <property type="evidence" value="ECO:0007669"/>
    <property type="project" value="InterPro"/>
</dbReference>
<dbReference type="PANTHER" id="PTHR43214">
    <property type="entry name" value="TWO-COMPONENT RESPONSE REGULATOR"/>
    <property type="match status" value="1"/>
</dbReference>
<dbReference type="PANTHER" id="PTHR43214:SF43">
    <property type="entry name" value="TWO-COMPONENT RESPONSE REGULATOR"/>
    <property type="match status" value="1"/>
</dbReference>
<dbReference type="SUPFAM" id="SSF46894">
    <property type="entry name" value="C-terminal effector domain of the bipartite response regulators"/>
    <property type="match status" value="1"/>
</dbReference>